<evidence type="ECO:0000313" key="3">
    <source>
        <dbReference type="EnsemblPlants" id="Kaladp0030s0050.1.v1.1"/>
    </source>
</evidence>
<proteinExistence type="predicted"/>
<dbReference type="GO" id="GO:0005524">
    <property type="term" value="F:ATP binding"/>
    <property type="evidence" value="ECO:0007669"/>
    <property type="project" value="InterPro"/>
</dbReference>
<feature type="domain" description="DBP10 C-terminal" evidence="2">
    <location>
        <begin position="195"/>
        <end position="243"/>
    </location>
</feature>
<name>A0A7N0TA82_KALFE</name>
<feature type="region of interest" description="Disordered" evidence="1">
    <location>
        <begin position="241"/>
        <end position="333"/>
    </location>
</feature>
<reference evidence="3" key="1">
    <citation type="submission" date="2021-01" db="UniProtKB">
        <authorList>
            <consortium name="EnsemblPlants"/>
        </authorList>
    </citation>
    <scope>IDENTIFICATION</scope>
</reference>
<protein>
    <recommendedName>
        <fullName evidence="2">DBP10 C-terminal domain-containing protein</fullName>
    </recommendedName>
</protein>
<dbReference type="PANTHER" id="PTHR47426:SF4">
    <property type="entry name" value="N-ACETYLTRANSFERASE DOMAIN-CONTAINING PROTEIN"/>
    <property type="match status" value="1"/>
</dbReference>
<dbReference type="SMART" id="SM01123">
    <property type="entry name" value="DBP10CT"/>
    <property type="match status" value="1"/>
</dbReference>
<dbReference type="Gramene" id="Kaladp0030s0050.1.v1.1">
    <property type="protein sequence ID" value="Kaladp0030s0050.1.v1.1"/>
    <property type="gene ID" value="Kaladp0030s0050.v1.1"/>
</dbReference>
<organism evidence="3 4">
    <name type="scientific">Kalanchoe fedtschenkoi</name>
    <name type="common">Lavender scallops</name>
    <name type="synonym">South American air plant</name>
    <dbReference type="NCBI Taxonomy" id="63787"/>
    <lineage>
        <taxon>Eukaryota</taxon>
        <taxon>Viridiplantae</taxon>
        <taxon>Streptophyta</taxon>
        <taxon>Embryophyta</taxon>
        <taxon>Tracheophyta</taxon>
        <taxon>Spermatophyta</taxon>
        <taxon>Magnoliopsida</taxon>
        <taxon>eudicotyledons</taxon>
        <taxon>Gunneridae</taxon>
        <taxon>Pentapetalae</taxon>
        <taxon>Saxifragales</taxon>
        <taxon>Crassulaceae</taxon>
        <taxon>Kalanchoe</taxon>
    </lineage>
</organism>
<dbReference type="InterPro" id="IPR012541">
    <property type="entry name" value="DBP10_C"/>
</dbReference>
<dbReference type="GO" id="GO:0003723">
    <property type="term" value="F:RNA binding"/>
    <property type="evidence" value="ECO:0007669"/>
    <property type="project" value="InterPro"/>
</dbReference>
<feature type="compositionally biased region" description="Gly residues" evidence="1">
    <location>
        <begin position="259"/>
        <end position="277"/>
    </location>
</feature>
<dbReference type="Proteomes" id="UP000594263">
    <property type="component" value="Unplaced"/>
</dbReference>
<evidence type="ECO:0000259" key="2">
    <source>
        <dbReference type="SMART" id="SM01123"/>
    </source>
</evidence>
<evidence type="ECO:0000313" key="4">
    <source>
        <dbReference type="Proteomes" id="UP000594263"/>
    </source>
</evidence>
<dbReference type="AlphaFoldDB" id="A0A7N0TA82"/>
<evidence type="ECO:0000256" key="1">
    <source>
        <dbReference type="SAM" id="MobiDB-lite"/>
    </source>
</evidence>
<dbReference type="PANTHER" id="PTHR47426">
    <property type="entry name" value="ACYL-COA N-ACYLTRANSFERASES (NAT) SUPERFAMILY PROTEIN"/>
    <property type="match status" value="1"/>
</dbReference>
<accession>A0A7N0TA82</accession>
<sequence length="333" mass="37636">MDAHGVAAFVPQFRVRLPQVSWVVPGDARCLTIRACNRETVPLASTIQKNLSVHVNHSQTNRQLAFNDGKRSSLPELSFNRLQLTEQECCGLQKRSFGQFVAREAMLDEEYWTAAWLRTEAHWESQPGMRNADAHKVKFAEREFYALKKRCSGQEGNSLKCFCLVAVKKEDKNIRRTVLKSIVGTLDLSIRQYFSGETYPGRHKKYIKLNNGDRVTASGKIKTEGGSKVKADKTGIYRKWKERSHKKIGSSNGDEDNGFLGGYRGRGGNKSRGFGGRKNGHVPNAHVRSEIKNPDQVRKERQKKADRITHLKTKPNKGKKFGGKNGKRGKPRK</sequence>
<feature type="compositionally biased region" description="Basic residues" evidence="1">
    <location>
        <begin position="310"/>
        <end position="333"/>
    </location>
</feature>
<dbReference type="Pfam" id="PF08147">
    <property type="entry name" value="DBP10CT"/>
    <property type="match status" value="1"/>
</dbReference>
<dbReference type="GO" id="GO:0003724">
    <property type="term" value="F:RNA helicase activity"/>
    <property type="evidence" value="ECO:0007669"/>
    <property type="project" value="InterPro"/>
</dbReference>
<dbReference type="GO" id="GO:0005634">
    <property type="term" value="C:nucleus"/>
    <property type="evidence" value="ECO:0007669"/>
    <property type="project" value="InterPro"/>
</dbReference>
<feature type="compositionally biased region" description="Basic and acidic residues" evidence="1">
    <location>
        <begin position="287"/>
        <end position="309"/>
    </location>
</feature>
<dbReference type="EnsemblPlants" id="Kaladp0030s0050.1.v1.1">
    <property type="protein sequence ID" value="Kaladp0030s0050.1.v1.1"/>
    <property type="gene ID" value="Kaladp0030s0050.v1.1"/>
</dbReference>
<keyword evidence="4" id="KW-1185">Reference proteome</keyword>